<organism evidence="2 4">
    <name type="scientific">Draconibacterium orientale</name>
    <dbReference type="NCBI Taxonomy" id="1168034"/>
    <lineage>
        <taxon>Bacteria</taxon>
        <taxon>Pseudomonadati</taxon>
        <taxon>Bacteroidota</taxon>
        <taxon>Bacteroidia</taxon>
        <taxon>Marinilabiliales</taxon>
        <taxon>Prolixibacteraceae</taxon>
        <taxon>Draconibacterium</taxon>
    </lineage>
</organism>
<dbReference type="Proteomes" id="UP000181981">
    <property type="component" value="Unassembled WGS sequence"/>
</dbReference>
<keyword evidence="3" id="KW-1185">Reference proteome</keyword>
<evidence type="ECO:0008006" key="5">
    <source>
        <dbReference type="Google" id="ProtNLM"/>
    </source>
</evidence>
<protein>
    <recommendedName>
        <fullName evidence="5">Lipoprotein</fullName>
    </recommendedName>
</protein>
<evidence type="ECO:0000313" key="1">
    <source>
        <dbReference type="EMBL" id="AHW59999.1"/>
    </source>
</evidence>
<dbReference type="Proteomes" id="UP000023772">
    <property type="component" value="Chromosome"/>
</dbReference>
<reference evidence="2 4" key="2">
    <citation type="submission" date="2016-10" db="EMBL/GenBank/DDBJ databases">
        <authorList>
            <person name="de Groot N.N."/>
        </authorList>
    </citation>
    <scope>NUCLEOTIDE SEQUENCE [LARGE SCALE GENOMIC DNA]</scope>
    <source>
        <strain evidence="2 4">DSM 25947</strain>
    </source>
</reference>
<evidence type="ECO:0000313" key="3">
    <source>
        <dbReference type="Proteomes" id="UP000023772"/>
    </source>
</evidence>
<dbReference type="RefSeq" id="WP_051567819.1">
    <property type="nucleotide sequence ID" value="NZ_FOHT01000044.1"/>
</dbReference>
<dbReference type="STRING" id="1168034.FH5T_11365"/>
<evidence type="ECO:0000313" key="2">
    <source>
        <dbReference type="EMBL" id="SEU10106.1"/>
    </source>
</evidence>
<dbReference type="KEGG" id="dori:FH5T_11365"/>
<gene>
    <name evidence="1" type="ORF">FH5T_11365</name>
    <name evidence="2" type="ORF">SAMN05444285_14422</name>
</gene>
<name>X5DFY5_9BACT</name>
<proteinExistence type="predicted"/>
<accession>X5DFY5</accession>
<dbReference type="eggNOG" id="ENOG503199U">
    <property type="taxonomic scope" value="Bacteria"/>
</dbReference>
<dbReference type="HOGENOM" id="CLU_148569_0_0_10"/>
<dbReference type="EMBL" id="FOHT01000044">
    <property type="protein sequence ID" value="SEU10106.1"/>
    <property type="molecule type" value="Genomic_DNA"/>
</dbReference>
<dbReference type="AlphaFoldDB" id="X5DFY5"/>
<dbReference type="EMBL" id="CP007451">
    <property type="protein sequence ID" value="AHW59999.1"/>
    <property type="molecule type" value="Genomic_DNA"/>
</dbReference>
<sequence length="143" mass="16680">MKKTKYILLWIFVGGAVFLYACSGTKQVTESQNSSVEVTGTDSVEYDVETFNANFDIWYQRQNTLASYRSQSYYETWNRQYVSAWNAKCASPSPNWNFEPVVGYDPAEDYGFEMNHKLFYYFMYVENVLKKQIMPGGPHVTFN</sequence>
<evidence type="ECO:0000313" key="4">
    <source>
        <dbReference type="Proteomes" id="UP000181981"/>
    </source>
</evidence>
<dbReference type="InterPro" id="IPR046144">
    <property type="entry name" value="DUF6146"/>
</dbReference>
<reference evidence="1 3" key="1">
    <citation type="submission" date="2014-03" db="EMBL/GenBank/DDBJ databases">
        <title>Complete genome sequence of a deeply braunched marine Bacteroidia bacterium Draconibacterium orientale type strain FH5T.</title>
        <authorList>
            <person name="Li X."/>
            <person name="Wang X."/>
            <person name="Xie Z."/>
            <person name="Du Z."/>
            <person name="Chen G."/>
        </authorList>
    </citation>
    <scope>NUCLEOTIDE SEQUENCE [LARGE SCALE GENOMIC DNA]</scope>
    <source>
        <strain evidence="1 3">FH5</strain>
    </source>
</reference>
<dbReference type="OrthoDB" id="1119488at2"/>
<dbReference type="PROSITE" id="PS51257">
    <property type="entry name" value="PROKAR_LIPOPROTEIN"/>
    <property type="match status" value="1"/>
</dbReference>
<dbReference type="Pfam" id="PF19643">
    <property type="entry name" value="DUF6146"/>
    <property type="match status" value="1"/>
</dbReference>